<feature type="transmembrane region" description="Helical" evidence="9">
    <location>
        <begin position="15"/>
        <end position="36"/>
    </location>
</feature>
<evidence type="ECO:0000256" key="6">
    <source>
        <dbReference type="ARBA" id="ARBA00022989"/>
    </source>
</evidence>
<keyword evidence="7 9" id="KW-0472">Membrane</keyword>
<organism evidence="10 11">
    <name type="scientific">Saltatorellus ferox</name>
    <dbReference type="NCBI Taxonomy" id="2528018"/>
    <lineage>
        <taxon>Bacteria</taxon>
        <taxon>Pseudomonadati</taxon>
        <taxon>Planctomycetota</taxon>
        <taxon>Planctomycetia</taxon>
        <taxon>Planctomycetia incertae sedis</taxon>
        <taxon>Saltatorellus</taxon>
    </lineage>
</organism>
<dbReference type="GO" id="GO:0005886">
    <property type="term" value="C:plasma membrane"/>
    <property type="evidence" value="ECO:0007669"/>
    <property type="project" value="UniProtKB-SubCell"/>
</dbReference>
<evidence type="ECO:0000256" key="4">
    <source>
        <dbReference type="ARBA" id="ARBA00022679"/>
    </source>
</evidence>
<evidence type="ECO:0000256" key="3">
    <source>
        <dbReference type="ARBA" id="ARBA00022676"/>
    </source>
</evidence>
<evidence type="ECO:0000256" key="5">
    <source>
        <dbReference type="ARBA" id="ARBA00022692"/>
    </source>
</evidence>
<feature type="transmembrane region" description="Helical" evidence="9">
    <location>
        <begin position="574"/>
        <end position="594"/>
    </location>
</feature>
<gene>
    <name evidence="10" type="ORF">Poly30_04720</name>
</gene>
<evidence type="ECO:0000256" key="2">
    <source>
        <dbReference type="ARBA" id="ARBA00022475"/>
    </source>
</evidence>
<proteinExistence type="predicted"/>
<evidence type="ECO:0008006" key="12">
    <source>
        <dbReference type="Google" id="ProtNLM"/>
    </source>
</evidence>
<evidence type="ECO:0000313" key="10">
    <source>
        <dbReference type="EMBL" id="QDV04977.1"/>
    </source>
</evidence>
<feature type="transmembrane region" description="Helical" evidence="9">
    <location>
        <begin position="200"/>
        <end position="219"/>
    </location>
</feature>
<comment type="subcellular location">
    <subcellularLocation>
        <location evidence="1">Cell membrane</location>
        <topology evidence="1">Multi-pass membrane protein</topology>
    </subcellularLocation>
</comment>
<feature type="transmembrane region" description="Helical" evidence="9">
    <location>
        <begin position="264"/>
        <end position="286"/>
    </location>
</feature>
<evidence type="ECO:0000256" key="7">
    <source>
        <dbReference type="ARBA" id="ARBA00023136"/>
    </source>
</evidence>
<feature type="transmembrane region" description="Helical" evidence="9">
    <location>
        <begin position="387"/>
        <end position="414"/>
    </location>
</feature>
<dbReference type="GO" id="GO:0016763">
    <property type="term" value="F:pentosyltransferase activity"/>
    <property type="evidence" value="ECO:0007669"/>
    <property type="project" value="TreeGrafter"/>
</dbReference>
<dbReference type="InterPro" id="IPR050297">
    <property type="entry name" value="LipidA_mod_glycosyltrf_83"/>
</dbReference>
<dbReference type="PANTHER" id="PTHR33908:SF11">
    <property type="entry name" value="MEMBRANE PROTEIN"/>
    <property type="match status" value="1"/>
</dbReference>
<dbReference type="EMBL" id="CP036434">
    <property type="protein sequence ID" value="QDV04977.1"/>
    <property type="molecule type" value="Genomic_DNA"/>
</dbReference>
<protein>
    <recommendedName>
        <fullName evidence="12">Glycosyltransferase RgtA/B/C/D-like domain-containing protein</fullName>
    </recommendedName>
</protein>
<evidence type="ECO:0000256" key="8">
    <source>
        <dbReference type="SAM" id="MobiDB-lite"/>
    </source>
</evidence>
<reference evidence="10 11" key="1">
    <citation type="submission" date="2019-02" db="EMBL/GenBank/DDBJ databases">
        <title>Deep-cultivation of Planctomycetes and their phenomic and genomic characterization uncovers novel biology.</title>
        <authorList>
            <person name="Wiegand S."/>
            <person name="Jogler M."/>
            <person name="Boedeker C."/>
            <person name="Pinto D."/>
            <person name="Vollmers J."/>
            <person name="Rivas-Marin E."/>
            <person name="Kohn T."/>
            <person name="Peeters S.H."/>
            <person name="Heuer A."/>
            <person name="Rast P."/>
            <person name="Oberbeckmann S."/>
            <person name="Bunk B."/>
            <person name="Jeske O."/>
            <person name="Meyerdierks A."/>
            <person name="Storesund J.E."/>
            <person name="Kallscheuer N."/>
            <person name="Luecker S."/>
            <person name="Lage O.M."/>
            <person name="Pohl T."/>
            <person name="Merkel B.J."/>
            <person name="Hornburger P."/>
            <person name="Mueller R.-W."/>
            <person name="Bruemmer F."/>
            <person name="Labrenz M."/>
            <person name="Spormann A.M."/>
            <person name="Op den Camp H."/>
            <person name="Overmann J."/>
            <person name="Amann R."/>
            <person name="Jetten M.S.M."/>
            <person name="Mascher T."/>
            <person name="Medema M.H."/>
            <person name="Devos D.P."/>
            <person name="Kaster A.-K."/>
            <person name="Ovreas L."/>
            <person name="Rohde M."/>
            <person name="Galperin M.Y."/>
            <person name="Jogler C."/>
        </authorList>
    </citation>
    <scope>NUCLEOTIDE SEQUENCE [LARGE SCALE GENOMIC DNA]</scope>
    <source>
        <strain evidence="10 11">Poly30</strain>
    </source>
</reference>
<feature type="transmembrane region" description="Helical" evidence="9">
    <location>
        <begin position="624"/>
        <end position="646"/>
    </location>
</feature>
<evidence type="ECO:0000256" key="1">
    <source>
        <dbReference type="ARBA" id="ARBA00004651"/>
    </source>
</evidence>
<keyword evidence="4" id="KW-0808">Transferase</keyword>
<feature type="region of interest" description="Disordered" evidence="8">
    <location>
        <begin position="768"/>
        <end position="793"/>
    </location>
</feature>
<dbReference type="GO" id="GO:0009103">
    <property type="term" value="P:lipopolysaccharide biosynthetic process"/>
    <property type="evidence" value="ECO:0007669"/>
    <property type="project" value="UniProtKB-ARBA"/>
</dbReference>
<feature type="transmembrane region" description="Helical" evidence="9">
    <location>
        <begin position="306"/>
        <end position="326"/>
    </location>
</feature>
<dbReference type="AlphaFoldDB" id="A0A518ELK3"/>
<sequence length="793" mass="85217">MVPPGPVQGASSPSFRVRVTLALLSLAAFILSVVLAPEHGLIRDSLQNGQSTYRLPAWKWPYMDGAGVGYTDLSPERTDLVLEGVVRRPSADSETWRILYRGDVEVSLDEQELLVAEGAAPGSTVQVRATWSGEFARLRVVMHPTRNELMSEPRHGFAIQSENAFGGWTLLGEDRLFADVPTPGVASTVARWTFVRTLSLWLLLGVALYSLVTTFRSAWRTTPSAVKLAVAVFTAAFLTRAIVLTDRFAVDPRLWTLSSNGDNYVLFARATLSGGPSAVHGAYYGPGNVWWLMAVTSAIGPELAKLSWVNVLLGSVSVSALAYAAARARGLRAGAFVGLFASFYGPLVFFQTSLQVAAVATSAMALLIAAVLRHHHEPTPGRAFTSGLFLGAAALARPTHLALAPVLFFVFVLGRRWRDAALLTVGTLCVVLPQTALNQTSLDHSLISANGPINLLLGNNTDASGDYSRTPAFFAARDKARENGETLVQATKDEILEDPVRAAELFVRKCALLFLQDETDGMISFPVQGLEASPFLRAITWNGRIGMAVLAWLAFFGAAAALMRDRLPADRLAITAVICTAAFGLATAAVFVNARIRSPEIPLLILLAALGLDRLSSRQLRLRSAIFAATLATALTMGVTLVLTHLPRKPVLGALPSDAVALEAAPGAGLQLIGYRIEPEELIAGRHAYVTLFWRAAGESRDDAKVRVSILGMNEGKPLSSVKEDIGTVQFPPRPPSTWSPGAIVQEAYYVPLRRTCPDAVRIQATYGSGESRDLGGPHRVAPPRPLQGRILD</sequence>
<keyword evidence="6 9" id="KW-1133">Transmembrane helix</keyword>
<name>A0A518ELK3_9BACT</name>
<evidence type="ECO:0000256" key="9">
    <source>
        <dbReference type="SAM" id="Phobius"/>
    </source>
</evidence>
<feature type="transmembrane region" description="Helical" evidence="9">
    <location>
        <begin position="225"/>
        <end position="243"/>
    </location>
</feature>
<evidence type="ECO:0000313" key="11">
    <source>
        <dbReference type="Proteomes" id="UP000320390"/>
    </source>
</evidence>
<keyword evidence="11" id="KW-1185">Reference proteome</keyword>
<accession>A0A518ELK3</accession>
<keyword evidence="3" id="KW-0328">Glycosyltransferase</keyword>
<feature type="transmembrane region" description="Helical" evidence="9">
    <location>
        <begin position="545"/>
        <end position="562"/>
    </location>
</feature>
<feature type="transmembrane region" description="Helical" evidence="9">
    <location>
        <begin position="356"/>
        <end position="375"/>
    </location>
</feature>
<dbReference type="PANTHER" id="PTHR33908">
    <property type="entry name" value="MANNOSYLTRANSFERASE YKCB-RELATED"/>
    <property type="match status" value="1"/>
</dbReference>
<keyword evidence="2" id="KW-1003">Cell membrane</keyword>
<keyword evidence="5 9" id="KW-0812">Transmembrane</keyword>
<dbReference type="Proteomes" id="UP000320390">
    <property type="component" value="Chromosome"/>
</dbReference>